<dbReference type="PANTHER" id="PTHR36932">
    <property type="entry name" value="CAPSULAR POLYSACCHARIDE BIOSYNTHESIS PROTEIN"/>
    <property type="match status" value="1"/>
</dbReference>
<dbReference type="PANTHER" id="PTHR36932:SF1">
    <property type="entry name" value="CAPSULAR POLYSACCHARIDE BIOSYNTHESIS PROTEIN"/>
    <property type="match status" value="1"/>
</dbReference>
<name>A0ABT8KXA8_9BACT</name>
<proteinExistence type="predicted"/>
<gene>
    <name evidence="1" type="ORF">QQ008_28665</name>
</gene>
<organism evidence="1 2">
    <name type="scientific">Splendidivirga corallicola</name>
    <dbReference type="NCBI Taxonomy" id="3051826"/>
    <lineage>
        <taxon>Bacteria</taxon>
        <taxon>Pseudomonadati</taxon>
        <taxon>Bacteroidota</taxon>
        <taxon>Cytophagia</taxon>
        <taxon>Cytophagales</taxon>
        <taxon>Splendidivirgaceae</taxon>
        <taxon>Splendidivirga</taxon>
    </lineage>
</organism>
<dbReference type="Gene3D" id="3.40.50.12780">
    <property type="entry name" value="N-terminal domain of ligase-like"/>
    <property type="match status" value="1"/>
</dbReference>
<evidence type="ECO:0000313" key="2">
    <source>
        <dbReference type="Proteomes" id="UP001172082"/>
    </source>
</evidence>
<accession>A0ABT8KXA8</accession>
<dbReference type="InterPro" id="IPR042099">
    <property type="entry name" value="ANL_N_sf"/>
</dbReference>
<dbReference type="EMBL" id="JAUJEA010000018">
    <property type="protein sequence ID" value="MDN5205392.1"/>
    <property type="molecule type" value="Genomic_DNA"/>
</dbReference>
<dbReference type="Proteomes" id="UP001172082">
    <property type="component" value="Unassembled WGS sequence"/>
</dbReference>
<evidence type="ECO:0008006" key="3">
    <source>
        <dbReference type="Google" id="ProtNLM"/>
    </source>
</evidence>
<evidence type="ECO:0000313" key="1">
    <source>
        <dbReference type="EMBL" id="MDN5205392.1"/>
    </source>
</evidence>
<dbReference type="InterPro" id="IPR053158">
    <property type="entry name" value="CapK_Type1_Caps_Biosynth"/>
</dbReference>
<sequence length="424" mass="49827">MIKNLHNFYKILKLPYKSRKRIEEMQLWKLQRLLLHANRNVELYEDKFRDVDLNQVNSLLDLKEIPFALPSDFRGVEVQRTVAKNVPQNELITQKTSGTTSEPMSFLNSREEDKMRQLKSLRFQWQHGWKPWWKGVHIWRDVSQKKYSIFQRLINNRRSFVSINLPIEKQVEKIMEIRPDMIFGLTSSLEVVADWMLANNKSYKTRLVYSGGEFKSLNVHRKFEKAFGHPGIERYGSVECGLIAFTCPHCGNYYVDEDGFILEVLDDQNNPVKNGQVGRAVITALDQYTMPVIRYDIGDRIALLDEPVECKIHYKHFKRVDGRETDKIVLENGRVIVFQHVIQLINCTDGLNKIQLRQNRGGDILIKYIKDKKVDQYEFEAELSKKLRLDKARVTFEDCRYIANEPNGKYRLVKSELGAPYEYT</sequence>
<comment type="caution">
    <text evidence="1">The sequence shown here is derived from an EMBL/GenBank/DDBJ whole genome shotgun (WGS) entry which is preliminary data.</text>
</comment>
<keyword evidence="2" id="KW-1185">Reference proteome</keyword>
<dbReference type="RefSeq" id="WP_346755413.1">
    <property type="nucleotide sequence ID" value="NZ_JAUJEA010000018.1"/>
</dbReference>
<protein>
    <recommendedName>
        <fullName evidence="3">Phenylacetate--CoA ligase family protein</fullName>
    </recommendedName>
</protein>
<dbReference type="SUPFAM" id="SSF56801">
    <property type="entry name" value="Acetyl-CoA synthetase-like"/>
    <property type="match status" value="1"/>
</dbReference>
<reference evidence="1" key="1">
    <citation type="submission" date="2023-06" db="EMBL/GenBank/DDBJ databases">
        <title>Genomic of Parafulvivirga corallium.</title>
        <authorList>
            <person name="Wang G."/>
        </authorList>
    </citation>
    <scope>NUCLEOTIDE SEQUENCE</scope>
    <source>
        <strain evidence="1">BMA10</strain>
    </source>
</reference>